<feature type="transmembrane region" description="Helical" evidence="1">
    <location>
        <begin position="63"/>
        <end position="82"/>
    </location>
</feature>
<reference evidence="2 3" key="1">
    <citation type="submission" date="2023-06" db="EMBL/GenBank/DDBJ databases">
        <title>Five Gram-positive bacteria isolated from mangrove sediments in Shenzhen, Guangdong, China.</title>
        <authorList>
            <person name="Yu S."/>
            <person name="Zheng W."/>
            <person name="Huang Y."/>
        </authorList>
    </citation>
    <scope>NUCLEOTIDE SEQUENCE [LARGE SCALE GENOMIC DNA]</scope>
    <source>
        <strain evidence="2 3">SaN35-3</strain>
    </source>
</reference>
<accession>A0ABY9JP29</accession>
<name>A0ABY9JP29_9BACI</name>
<evidence type="ECO:0000313" key="2">
    <source>
        <dbReference type="EMBL" id="WLR41166.1"/>
    </source>
</evidence>
<evidence type="ECO:0000256" key="1">
    <source>
        <dbReference type="SAM" id="Phobius"/>
    </source>
</evidence>
<dbReference type="InterPro" id="IPR025353">
    <property type="entry name" value="DUF4257"/>
</dbReference>
<sequence length="102" mass="11213">MLEQFVLTSLVAGIIGVLGHVSVHGKVEKPRMTKKYIYLGVLEDLLSSIIAAFLLVLTTEPDSSLKVVILAIVAGYGGESVLRGFDFIRQYHHTKGKDEKDQ</sequence>
<dbReference type="Proteomes" id="UP001197974">
    <property type="component" value="Chromosome"/>
</dbReference>
<keyword evidence="1" id="KW-0812">Transmembrane</keyword>
<dbReference type="EMBL" id="CP129013">
    <property type="protein sequence ID" value="WLR41166.1"/>
    <property type="molecule type" value="Genomic_DNA"/>
</dbReference>
<protein>
    <submittedName>
        <fullName evidence="2">DUF4257 domain-containing protein</fullName>
    </submittedName>
</protein>
<keyword evidence="3" id="KW-1185">Reference proteome</keyword>
<evidence type="ECO:0000313" key="3">
    <source>
        <dbReference type="Proteomes" id="UP001197974"/>
    </source>
</evidence>
<keyword evidence="1" id="KW-0472">Membrane</keyword>
<dbReference type="Pfam" id="PF14074">
    <property type="entry name" value="DUF4257"/>
    <property type="match status" value="1"/>
</dbReference>
<keyword evidence="1" id="KW-1133">Transmembrane helix</keyword>
<dbReference type="RefSeq" id="WP_226539113.1">
    <property type="nucleotide sequence ID" value="NZ_CP129013.1"/>
</dbReference>
<feature type="transmembrane region" description="Helical" evidence="1">
    <location>
        <begin position="36"/>
        <end position="57"/>
    </location>
</feature>
<proteinExistence type="predicted"/>
<gene>
    <name evidence="2" type="ORF">LC087_09285</name>
</gene>
<organism evidence="2 3">
    <name type="scientific">Bacillus carboniphilus</name>
    <dbReference type="NCBI Taxonomy" id="86663"/>
    <lineage>
        <taxon>Bacteria</taxon>
        <taxon>Bacillati</taxon>
        <taxon>Bacillota</taxon>
        <taxon>Bacilli</taxon>
        <taxon>Bacillales</taxon>
        <taxon>Bacillaceae</taxon>
        <taxon>Bacillus</taxon>
    </lineage>
</organism>
<feature type="transmembrane region" description="Helical" evidence="1">
    <location>
        <begin position="6"/>
        <end position="24"/>
    </location>
</feature>